<accession>A0ABW1QUE4</accession>
<gene>
    <name evidence="2" type="ORF">ACFPWU_03030</name>
</gene>
<evidence type="ECO:0000259" key="1">
    <source>
        <dbReference type="Pfam" id="PF20469"/>
    </source>
</evidence>
<dbReference type="InterPro" id="IPR034139">
    <property type="entry name" value="TOPRIM_OLD"/>
</dbReference>
<sequence length="183" mass="20013">MLPVPKPITILVEGESDKAAVVTLLPRFGIDAEAENITVTVINGAGNFGRAIPETVALGHRVGGLYDEAEEHFVADALNRQAGEDLTRQGFFASRPDLELELVRAVGAVAMTPLLEQHGDLKTFRNFQDQPKYRDADVVEQLRRYIGANGARKAKYAAILVEALEFGAFPEPLEGIVNWIWSA</sequence>
<reference evidence="3" key="1">
    <citation type="journal article" date="2019" name="Int. J. Syst. Evol. Microbiol.">
        <title>The Global Catalogue of Microorganisms (GCM) 10K type strain sequencing project: providing services to taxonomists for standard genome sequencing and annotation.</title>
        <authorList>
            <consortium name="The Broad Institute Genomics Platform"/>
            <consortium name="The Broad Institute Genome Sequencing Center for Infectious Disease"/>
            <person name="Wu L."/>
            <person name="Ma J."/>
        </authorList>
    </citation>
    <scope>NUCLEOTIDE SEQUENCE [LARGE SCALE GENOMIC DNA]</scope>
    <source>
        <strain evidence="3">DFY28</strain>
    </source>
</reference>
<organism evidence="2 3">
    <name type="scientific">Nocardioides yefusunii</name>
    <dbReference type="NCBI Taxonomy" id="2500546"/>
    <lineage>
        <taxon>Bacteria</taxon>
        <taxon>Bacillati</taxon>
        <taxon>Actinomycetota</taxon>
        <taxon>Actinomycetes</taxon>
        <taxon>Propionibacteriales</taxon>
        <taxon>Nocardioidaceae</taxon>
        <taxon>Nocardioides</taxon>
    </lineage>
</organism>
<dbReference type="RefSeq" id="WP_239022210.1">
    <property type="nucleotide sequence ID" value="NZ_CP034929.1"/>
</dbReference>
<dbReference type="EMBL" id="JBHSQI010000002">
    <property type="protein sequence ID" value="MFC6152638.1"/>
    <property type="molecule type" value="Genomic_DNA"/>
</dbReference>
<evidence type="ECO:0000313" key="3">
    <source>
        <dbReference type="Proteomes" id="UP001596098"/>
    </source>
</evidence>
<evidence type="ECO:0000313" key="2">
    <source>
        <dbReference type="EMBL" id="MFC6152638.1"/>
    </source>
</evidence>
<keyword evidence="2" id="KW-0808">Transferase</keyword>
<protein>
    <submittedName>
        <fullName evidence="2">TOPRIM nucleotidyl transferase/hydrolase domain-containing protein</fullName>
    </submittedName>
</protein>
<dbReference type="Proteomes" id="UP001596098">
    <property type="component" value="Unassembled WGS sequence"/>
</dbReference>
<comment type="caution">
    <text evidence="2">The sequence shown here is derived from an EMBL/GenBank/DDBJ whole genome shotgun (WGS) entry which is preliminary data.</text>
</comment>
<proteinExistence type="predicted"/>
<dbReference type="GO" id="GO:0016740">
    <property type="term" value="F:transferase activity"/>
    <property type="evidence" value="ECO:0007669"/>
    <property type="project" value="UniProtKB-KW"/>
</dbReference>
<dbReference type="Pfam" id="PF20469">
    <property type="entry name" value="OLD-like_TOPRIM"/>
    <property type="match status" value="1"/>
</dbReference>
<feature type="domain" description="OLD protein-like TOPRIM" evidence="1">
    <location>
        <begin position="10"/>
        <end position="67"/>
    </location>
</feature>
<name>A0ABW1QUE4_9ACTN</name>
<keyword evidence="3" id="KW-1185">Reference proteome</keyword>